<keyword evidence="3" id="KW-1185">Reference proteome</keyword>
<feature type="region of interest" description="Disordered" evidence="1">
    <location>
        <begin position="226"/>
        <end position="247"/>
    </location>
</feature>
<reference evidence="2" key="1">
    <citation type="journal article" date="2022" name="Int. J. Mol. Sci.">
        <title>Draft Genome of Tanacetum Coccineum: Genomic Comparison of Closely Related Tanacetum-Family Plants.</title>
        <authorList>
            <person name="Yamashiro T."/>
            <person name="Shiraishi A."/>
            <person name="Nakayama K."/>
            <person name="Satake H."/>
        </authorList>
    </citation>
    <scope>NUCLEOTIDE SEQUENCE</scope>
</reference>
<organism evidence="2 3">
    <name type="scientific">Tanacetum coccineum</name>
    <dbReference type="NCBI Taxonomy" id="301880"/>
    <lineage>
        <taxon>Eukaryota</taxon>
        <taxon>Viridiplantae</taxon>
        <taxon>Streptophyta</taxon>
        <taxon>Embryophyta</taxon>
        <taxon>Tracheophyta</taxon>
        <taxon>Spermatophyta</taxon>
        <taxon>Magnoliopsida</taxon>
        <taxon>eudicotyledons</taxon>
        <taxon>Gunneridae</taxon>
        <taxon>Pentapetalae</taxon>
        <taxon>asterids</taxon>
        <taxon>campanulids</taxon>
        <taxon>Asterales</taxon>
        <taxon>Asteraceae</taxon>
        <taxon>Asteroideae</taxon>
        <taxon>Anthemideae</taxon>
        <taxon>Anthemidinae</taxon>
        <taxon>Tanacetum</taxon>
    </lineage>
</organism>
<comment type="caution">
    <text evidence="2">The sequence shown here is derived from an EMBL/GenBank/DDBJ whole genome shotgun (WGS) entry which is preliminary data.</text>
</comment>
<feature type="compositionally biased region" description="Polar residues" evidence="1">
    <location>
        <begin position="51"/>
        <end position="61"/>
    </location>
</feature>
<feature type="compositionally biased region" description="Polar residues" evidence="1">
    <location>
        <begin position="197"/>
        <end position="206"/>
    </location>
</feature>
<evidence type="ECO:0000256" key="1">
    <source>
        <dbReference type="SAM" id="MobiDB-lite"/>
    </source>
</evidence>
<sequence length="247" mass="27020">MHKEDQQATGGPTSLGVTSEAKSNPQLSSDMSAFNLNEPIFSTSFIIHSESASGNDASAVSTAEADPGKSAPSDFVPQQQGMNERTKNTSYDHLFAGTDPHVIADQTKSVSKGLENVLTQPRTRKGASFIARQVEEEETSNTIKLEDLAKLVSNVQPRFKDLDSPKDDYVIVVDDSDEDEEDEVHTTTNAETKDTSVSKFSSPRSSQIQELTNQVLILQSQKHKLELEKNKAEGGEEHKSSNHLPTF</sequence>
<accession>A0ABQ5IR55</accession>
<feature type="region of interest" description="Disordered" evidence="1">
    <location>
        <begin position="51"/>
        <end position="81"/>
    </location>
</feature>
<feature type="compositionally biased region" description="Basic and acidic residues" evidence="1">
    <location>
        <begin position="226"/>
        <end position="240"/>
    </location>
</feature>
<reference evidence="2" key="2">
    <citation type="submission" date="2022-01" db="EMBL/GenBank/DDBJ databases">
        <authorList>
            <person name="Yamashiro T."/>
            <person name="Shiraishi A."/>
            <person name="Satake H."/>
            <person name="Nakayama K."/>
        </authorList>
    </citation>
    <scope>NUCLEOTIDE SEQUENCE</scope>
</reference>
<feature type="region of interest" description="Disordered" evidence="1">
    <location>
        <begin position="1"/>
        <end position="31"/>
    </location>
</feature>
<name>A0ABQ5IR55_9ASTR</name>
<feature type="region of interest" description="Disordered" evidence="1">
    <location>
        <begin position="175"/>
        <end position="206"/>
    </location>
</feature>
<evidence type="ECO:0000313" key="3">
    <source>
        <dbReference type="Proteomes" id="UP001151760"/>
    </source>
</evidence>
<protein>
    <submittedName>
        <fullName evidence="2">Uncharacterized protein</fullName>
    </submittedName>
</protein>
<evidence type="ECO:0000313" key="2">
    <source>
        <dbReference type="EMBL" id="GJU02215.1"/>
    </source>
</evidence>
<dbReference type="EMBL" id="BQNB010021037">
    <property type="protein sequence ID" value="GJU02215.1"/>
    <property type="molecule type" value="Genomic_DNA"/>
</dbReference>
<feature type="compositionally biased region" description="Polar residues" evidence="1">
    <location>
        <begin position="7"/>
        <end position="31"/>
    </location>
</feature>
<dbReference type="Proteomes" id="UP001151760">
    <property type="component" value="Unassembled WGS sequence"/>
</dbReference>
<proteinExistence type="predicted"/>
<gene>
    <name evidence="2" type="ORF">Tco_1112553</name>
</gene>